<evidence type="ECO:0000313" key="3">
    <source>
        <dbReference type="EMBL" id="TKA10971.1"/>
    </source>
</evidence>
<protein>
    <submittedName>
        <fullName evidence="3">GAF domain-containing protein</fullName>
    </submittedName>
</protein>
<dbReference type="Proteomes" id="UP000305778">
    <property type="component" value="Unassembled WGS sequence"/>
</dbReference>
<accession>A0A4U0SRL5</accession>
<feature type="compositionally biased region" description="Low complexity" evidence="1">
    <location>
        <begin position="10"/>
        <end position="23"/>
    </location>
</feature>
<gene>
    <name evidence="3" type="ORF">FCI23_13450</name>
</gene>
<feature type="compositionally biased region" description="Basic and acidic residues" evidence="1">
    <location>
        <begin position="30"/>
        <end position="41"/>
    </location>
</feature>
<keyword evidence="4" id="KW-1185">Reference proteome</keyword>
<comment type="caution">
    <text evidence="3">The sequence shown here is derived from an EMBL/GenBank/DDBJ whole genome shotgun (WGS) entry which is preliminary data.</text>
</comment>
<evidence type="ECO:0000256" key="1">
    <source>
        <dbReference type="SAM" id="MobiDB-lite"/>
    </source>
</evidence>
<dbReference type="Pfam" id="PF01590">
    <property type="entry name" value="GAF"/>
    <property type="match status" value="1"/>
</dbReference>
<proteinExistence type="predicted"/>
<evidence type="ECO:0000259" key="2">
    <source>
        <dbReference type="Pfam" id="PF01590"/>
    </source>
</evidence>
<evidence type="ECO:0000313" key="4">
    <source>
        <dbReference type="Proteomes" id="UP000305778"/>
    </source>
</evidence>
<organism evidence="3 4">
    <name type="scientific">Actinacidiphila oryziradicis</name>
    <dbReference type="NCBI Taxonomy" id="2571141"/>
    <lineage>
        <taxon>Bacteria</taxon>
        <taxon>Bacillati</taxon>
        <taxon>Actinomycetota</taxon>
        <taxon>Actinomycetes</taxon>
        <taxon>Kitasatosporales</taxon>
        <taxon>Streptomycetaceae</taxon>
        <taxon>Actinacidiphila</taxon>
    </lineage>
</organism>
<dbReference type="OrthoDB" id="3928741at2"/>
<feature type="region of interest" description="Disordered" evidence="1">
    <location>
        <begin position="1"/>
        <end position="59"/>
    </location>
</feature>
<reference evidence="3 4" key="1">
    <citation type="submission" date="2019-04" db="EMBL/GenBank/DDBJ databases">
        <title>Streptomyces oryziradicis sp. nov., a novel actinomycete isolated from rhizosphere soil of rice (Oryza sativa L.).</title>
        <authorList>
            <person name="Li C."/>
        </authorList>
    </citation>
    <scope>NUCLEOTIDE SEQUENCE [LARGE SCALE GENOMIC DNA]</scope>
    <source>
        <strain evidence="3 4">NEAU-C40</strain>
    </source>
</reference>
<dbReference type="RefSeq" id="WP_136723766.1">
    <property type="nucleotide sequence ID" value="NZ_SUMC01000010.1"/>
</dbReference>
<sequence>MSQASIGVGRQANARRAAAAPRAVISQSWDRVRGHGVDPDRGSQPGQLPAEEIEHRRRRSPLTEVVPLLRDGLSSAAHSTSHMMIIADDEGRVLWRDGDLTTRGSADRIGITQGSSWLEETAGTNAIGTTLATGRPTEVHSAEHFVHALRWTNCAAAPLRDPRDGRLLGAVDVTGPAATAHPATLALVTAVARVAEGELRARHWASVDSLRSVAAPLLARIHGRAVVVDPHGWTAAVTGMPPLDRVALPSAPQAGQLWLPTLGMCALEPLPGGWLVRPGPVDGEGAGPPSRVVLDVSRARAWTVAVSGPAGRWEQQLSPRHAELLLVLALHRAGRTAAELACDLFGDPSRTVTVRAELSRLRRTLAGVLAHRPYRFADEVDVELLGPQRPADLLPHSAAPAVVTARRVAAPVVWGPSHPPTG</sequence>
<dbReference type="AlphaFoldDB" id="A0A4U0SRL5"/>
<dbReference type="InterPro" id="IPR029016">
    <property type="entry name" value="GAF-like_dom_sf"/>
</dbReference>
<dbReference type="InterPro" id="IPR003018">
    <property type="entry name" value="GAF"/>
</dbReference>
<dbReference type="EMBL" id="SUMC01000010">
    <property type="protein sequence ID" value="TKA10971.1"/>
    <property type="molecule type" value="Genomic_DNA"/>
</dbReference>
<name>A0A4U0SRL5_9ACTN</name>
<feature type="domain" description="GAF" evidence="2">
    <location>
        <begin position="95"/>
        <end position="197"/>
    </location>
</feature>
<dbReference type="Gene3D" id="3.30.450.40">
    <property type="match status" value="1"/>
</dbReference>